<evidence type="ECO:0000313" key="3">
    <source>
        <dbReference type="Proteomes" id="UP000177506"/>
    </source>
</evidence>
<reference evidence="2 3" key="1">
    <citation type="submission" date="2016-08" db="EMBL/GenBank/DDBJ databases">
        <title>Hymenobacter coccineus sp. nov., Hymenobacter lapidarius sp. nov. and Hymenobacter glacialis sp. nov., isolated from Antarctic soil.</title>
        <authorList>
            <person name="Sedlacek I."/>
            <person name="Kralova S."/>
            <person name="Kyrova K."/>
            <person name="Maslanova I."/>
            <person name="Stankova E."/>
            <person name="Vrbovska V."/>
            <person name="Nemec M."/>
            <person name="Bartak M."/>
            <person name="Svec P."/>
            <person name="Busse H.-J."/>
            <person name="Pantucek R."/>
        </authorList>
    </citation>
    <scope>NUCLEOTIDE SEQUENCE [LARGE SCALE GENOMIC DNA]</scope>
    <source>
        <strain evidence="2 3">CCM 8649</strain>
    </source>
</reference>
<accession>A0A1G1TI31</accession>
<dbReference type="RefSeq" id="WP_070742831.1">
    <property type="nucleotide sequence ID" value="NZ_MDZA01000133.1"/>
</dbReference>
<feature type="domain" description="Secretion system C-terminal sorting" evidence="1">
    <location>
        <begin position="251"/>
        <end position="314"/>
    </location>
</feature>
<dbReference type="AlphaFoldDB" id="A0A1G1TI31"/>
<dbReference type="EMBL" id="MDZA01000133">
    <property type="protein sequence ID" value="OGX90546.1"/>
    <property type="molecule type" value="Genomic_DNA"/>
</dbReference>
<gene>
    <name evidence="2" type="ORF">BEN49_06475</name>
</gene>
<dbReference type="InterPro" id="IPR017853">
    <property type="entry name" value="GH"/>
</dbReference>
<dbReference type="Proteomes" id="UP000177506">
    <property type="component" value="Unassembled WGS sequence"/>
</dbReference>
<keyword evidence="3" id="KW-1185">Reference proteome</keyword>
<dbReference type="InterPro" id="IPR026444">
    <property type="entry name" value="Secre_tail"/>
</dbReference>
<evidence type="ECO:0000259" key="1">
    <source>
        <dbReference type="Pfam" id="PF18962"/>
    </source>
</evidence>
<evidence type="ECO:0000313" key="2">
    <source>
        <dbReference type="EMBL" id="OGX90546.1"/>
    </source>
</evidence>
<dbReference type="SUPFAM" id="SSF50405">
    <property type="entry name" value="Actin-crosslinking proteins"/>
    <property type="match status" value="1"/>
</dbReference>
<comment type="caution">
    <text evidence="2">The sequence shown here is derived from an EMBL/GenBank/DDBJ whole genome shotgun (WGS) entry which is preliminary data.</text>
</comment>
<dbReference type="InterPro" id="IPR008999">
    <property type="entry name" value="Actin-crosslinking"/>
</dbReference>
<organism evidence="2 3">
    <name type="scientific">Hymenobacter coccineus</name>
    <dbReference type="NCBI Taxonomy" id="1908235"/>
    <lineage>
        <taxon>Bacteria</taxon>
        <taxon>Pseudomonadati</taxon>
        <taxon>Bacteroidota</taxon>
        <taxon>Cytophagia</taxon>
        <taxon>Cytophagales</taxon>
        <taxon>Hymenobacteraceae</taxon>
        <taxon>Hymenobacter</taxon>
    </lineage>
</organism>
<dbReference type="CDD" id="cd23342">
    <property type="entry name" value="beta-trefoil_FSCN_ZgPorA-like"/>
    <property type="match status" value="1"/>
</dbReference>
<proteinExistence type="predicted"/>
<dbReference type="SUPFAM" id="SSF51445">
    <property type="entry name" value="(Trans)glycosidases"/>
    <property type="match status" value="1"/>
</dbReference>
<dbReference type="OrthoDB" id="9762009at2"/>
<dbReference type="NCBIfam" id="TIGR04183">
    <property type="entry name" value="Por_Secre_tail"/>
    <property type="match status" value="1"/>
</dbReference>
<protein>
    <recommendedName>
        <fullName evidence="1">Secretion system C-terminal sorting domain-containing protein</fullName>
    </recommendedName>
</protein>
<sequence length="324" mass="33495">MPIWVGETGENTNGWMHDAAASLNSVGIGWCNWTYKRFDTGPNAALLRITPPFIVDGPSGLAQVLENIKFANCVPNPGVVSALAPNQNSFVNYPGGGNYNGTTGAAAPVGSTVWLRGANGKYVSGENGAQPMTCNRSDYGASEAFLVAAASGTKVTLQSQGKYVSSENGTGPMTCGRPSISGGEVFDWLGNADGTVSLRGTNGQYVSIGNGTGPLACTNATITSTETFGFGPVPATVLAGRPAGTATTGFYPNPVAGRLTYQLPAGAQAHRLTVLDAAGRQVLSRTYGNTGPRNIVDLSELKNGLYVIRLSGAAFDTSFKITKQ</sequence>
<name>A0A1G1TI31_9BACT</name>
<dbReference type="Pfam" id="PF18962">
    <property type="entry name" value="Por_Secre_tail"/>
    <property type="match status" value="1"/>
</dbReference>
<dbReference type="Gene3D" id="2.80.10.50">
    <property type="match status" value="1"/>
</dbReference>